<evidence type="ECO:0000256" key="1">
    <source>
        <dbReference type="ARBA" id="ARBA00004173"/>
    </source>
</evidence>
<name>A0A8K0K2X6_LADFU</name>
<keyword evidence="5 11" id="KW-0949">S-adenosyl-L-methionine</keyword>
<dbReference type="GO" id="GO:0031167">
    <property type="term" value="P:rRNA methylation"/>
    <property type="evidence" value="ECO:0007669"/>
    <property type="project" value="TreeGrafter"/>
</dbReference>
<organism evidence="13 14">
    <name type="scientific">Ladona fulva</name>
    <name type="common">Scarce chaser dragonfly</name>
    <name type="synonym">Libellula fulva</name>
    <dbReference type="NCBI Taxonomy" id="123851"/>
    <lineage>
        <taxon>Eukaryota</taxon>
        <taxon>Metazoa</taxon>
        <taxon>Ecdysozoa</taxon>
        <taxon>Arthropoda</taxon>
        <taxon>Hexapoda</taxon>
        <taxon>Insecta</taxon>
        <taxon>Pterygota</taxon>
        <taxon>Palaeoptera</taxon>
        <taxon>Odonata</taxon>
        <taxon>Epiprocta</taxon>
        <taxon>Anisoptera</taxon>
        <taxon>Libelluloidea</taxon>
        <taxon>Libellulidae</taxon>
        <taxon>Ladona</taxon>
    </lineage>
</organism>
<keyword evidence="14" id="KW-1185">Reference proteome</keyword>
<dbReference type="EMBL" id="KZ308293">
    <property type="protein sequence ID" value="KAG8226677.1"/>
    <property type="molecule type" value="Genomic_DNA"/>
</dbReference>
<dbReference type="InterPro" id="IPR049560">
    <property type="entry name" value="MeTrfase_RsmB-F_NOP2_cat"/>
</dbReference>
<dbReference type="PANTHER" id="PTHR22808:SF3">
    <property type="entry name" value="5-METHYLCYTOSINE RRNA METHYLTRANSFERASE NSUN4"/>
    <property type="match status" value="1"/>
</dbReference>
<evidence type="ECO:0000256" key="8">
    <source>
        <dbReference type="ARBA" id="ARBA00023128"/>
    </source>
</evidence>
<comment type="caution">
    <text evidence="13">The sequence shown here is derived from an EMBL/GenBank/DDBJ whole genome shotgun (WGS) entry which is preliminary data.</text>
</comment>
<dbReference type="GO" id="GO:0003723">
    <property type="term" value="F:RNA binding"/>
    <property type="evidence" value="ECO:0007669"/>
    <property type="project" value="UniProtKB-UniRule"/>
</dbReference>
<evidence type="ECO:0000256" key="4">
    <source>
        <dbReference type="ARBA" id="ARBA00022679"/>
    </source>
</evidence>
<evidence type="ECO:0000256" key="10">
    <source>
        <dbReference type="ARBA" id="ARBA00049302"/>
    </source>
</evidence>
<evidence type="ECO:0000256" key="2">
    <source>
        <dbReference type="ARBA" id="ARBA00022552"/>
    </source>
</evidence>
<feature type="binding site" evidence="11">
    <location>
        <position position="346"/>
    </location>
    <ligand>
        <name>S-adenosyl-L-methionine</name>
        <dbReference type="ChEBI" id="CHEBI:59789"/>
    </ligand>
</feature>
<evidence type="ECO:0000256" key="6">
    <source>
        <dbReference type="ARBA" id="ARBA00022884"/>
    </source>
</evidence>
<accession>A0A8K0K2X6</accession>
<dbReference type="Gene3D" id="6.20.240.40">
    <property type="match status" value="2"/>
</dbReference>
<dbReference type="AlphaFoldDB" id="A0A8K0K2X6"/>
<evidence type="ECO:0000256" key="9">
    <source>
        <dbReference type="ARBA" id="ARBA00042050"/>
    </source>
</evidence>
<evidence type="ECO:0000313" key="14">
    <source>
        <dbReference type="Proteomes" id="UP000792457"/>
    </source>
</evidence>
<keyword evidence="2" id="KW-0698">rRNA processing</keyword>
<comment type="subcellular location">
    <subcellularLocation>
        <location evidence="1">Mitochondrion</location>
    </subcellularLocation>
</comment>
<feature type="binding site" evidence="11">
    <location>
        <position position="395"/>
    </location>
    <ligand>
        <name>S-adenosyl-L-methionine</name>
        <dbReference type="ChEBI" id="CHEBI:59789"/>
    </ligand>
</feature>
<evidence type="ECO:0000313" key="13">
    <source>
        <dbReference type="EMBL" id="KAG8226677.1"/>
    </source>
</evidence>
<dbReference type="OrthoDB" id="8020218at2759"/>
<reference evidence="13" key="1">
    <citation type="submission" date="2013-04" db="EMBL/GenBank/DDBJ databases">
        <authorList>
            <person name="Qu J."/>
            <person name="Murali S.C."/>
            <person name="Bandaranaike D."/>
            <person name="Bellair M."/>
            <person name="Blankenburg K."/>
            <person name="Chao H."/>
            <person name="Dinh H."/>
            <person name="Doddapaneni H."/>
            <person name="Downs B."/>
            <person name="Dugan-Rocha S."/>
            <person name="Elkadiri S."/>
            <person name="Gnanaolivu R.D."/>
            <person name="Hernandez B."/>
            <person name="Javaid M."/>
            <person name="Jayaseelan J.C."/>
            <person name="Lee S."/>
            <person name="Li M."/>
            <person name="Ming W."/>
            <person name="Munidasa M."/>
            <person name="Muniz J."/>
            <person name="Nguyen L."/>
            <person name="Ongeri F."/>
            <person name="Osuji N."/>
            <person name="Pu L.-L."/>
            <person name="Puazo M."/>
            <person name="Qu C."/>
            <person name="Quiroz J."/>
            <person name="Raj R."/>
            <person name="Weissenberger G."/>
            <person name="Xin Y."/>
            <person name="Zou X."/>
            <person name="Han Y."/>
            <person name="Richards S."/>
            <person name="Worley K."/>
            <person name="Muzny D."/>
            <person name="Gibbs R."/>
        </authorList>
    </citation>
    <scope>NUCLEOTIDE SEQUENCE</scope>
    <source>
        <strain evidence="13">Sampled in the wild</strain>
    </source>
</reference>
<dbReference type="Proteomes" id="UP000792457">
    <property type="component" value="Unassembled WGS sequence"/>
</dbReference>
<dbReference type="PRINTS" id="PR02008">
    <property type="entry name" value="RCMTFAMILY"/>
</dbReference>
<dbReference type="PROSITE" id="PS51686">
    <property type="entry name" value="SAM_MT_RSMB_NOP"/>
    <property type="match status" value="1"/>
</dbReference>
<sequence length="526" mass="59620">MASEILCVRCKSNVNYCLKYFIKRCKHKDTHWSVKLKQKTPKHKALQTFDNLYKEFYGSKWPSIRLALLSPSKYCAVVNNFGPTDETVCKLKELGAVEIRDLFDAESELSLYNEANRGRISGSNFHKSSSEIHDIKSKCIGKYTESTVNEGHEGKPFLEAEKNETLLSQASLRSKLDSPSIEYDRIVKPHISGNPVSATTLHEFVPATELKGMEDWVLESEQYKYYQGDQEVPVIRKKEYQLTYPEHWKIMSFIRGNVSRFPSPRRGTLGVYDYYLLDGASILPVLALNISLGDRILDMCAAPGGKSLLALQTLYPGMLISSTYCINLIQMIDVSNFPSDLVVSNDVQLSRTKRINGVLNDYVFSLESWRKKVMVTKKDGRNIDDVNTFNKILVDAPCTTDRHSVLEGDNNIFSPHRIKERLQLPNLQSDLLSNALKIVCPGGTVVYSTCSLSPIQNVGVVHMALKKMWEETDFEFEVRDLSPALQSTKHLFNFGSTNQLQYGHIVLPIVPNNFGPTYFCKIVKKK</sequence>
<dbReference type="SUPFAM" id="SSF53335">
    <property type="entry name" value="S-adenosyl-L-methionine-dependent methyltransferases"/>
    <property type="match status" value="1"/>
</dbReference>
<evidence type="ECO:0000256" key="5">
    <source>
        <dbReference type="ARBA" id="ARBA00022691"/>
    </source>
</evidence>
<feature type="domain" description="SAM-dependent MTase RsmB/NOP-type" evidence="12">
    <location>
        <begin position="193"/>
        <end position="525"/>
    </location>
</feature>
<comment type="similarity">
    <text evidence="11">Belongs to the class I-like SAM-binding methyltransferase superfamily. RsmB/NOP family.</text>
</comment>
<evidence type="ECO:0000256" key="3">
    <source>
        <dbReference type="ARBA" id="ARBA00022603"/>
    </source>
</evidence>
<dbReference type="InterPro" id="IPR029063">
    <property type="entry name" value="SAM-dependent_MTases_sf"/>
</dbReference>
<evidence type="ECO:0000259" key="12">
    <source>
        <dbReference type="PROSITE" id="PS51686"/>
    </source>
</evidence>
<reference evidence="13" key="2">
    <citation type="submission" date="2017-10" db="EMBL/GenBank/DDBJ databases">
        <title>Ladona fulva Genome sequencing and assembly.</title>
        <authorList>
            <person name="Murali S."/>
            <person name="Richards S."/>
            <person name="Bandaranaike D."/>
            <person name="Bellair M."/>
            <person name="Blankenburg K."/>
            <person name="Chao H."/>
            <person name="Dinh H."/>
            <person name="Doddapaneni H."/>
            <person name="Dugan-Rocha S."/>
            <person name="Elkadiri S."/>
            <person name="Gnanaolivu R."/>
            <person name="Hernandez B."/>
            <person name="Skinner E."/>
            <person name="Javaid M."/>
            <person name="Lee S."/>
            <person name="Li M."/>
            <person name="Ming W."/>
            <person name="Munidasa M."/>
            <person name="Muniz J."/>
            <person name="Nguyen L."/>
            <person name="Hughes D."/>
            <person name="Osuji N."/>
            <person name="Pu L.-L."/>
            <person name="Puazo M."/>
            <person name="Qu C."/>
            <person name="Quiroz J."/>
            <person name="Raj R."/>
            <person name="Weissenberger G."/>
            <person name="Xin Y."/>
            <person name="Zou X."/>
            <person name="Han Y."/>
            <person name="Worley K."/>
            <person name="Muzny D."/>
            <person name="Gibbs R."/>
        </authorList>
    </citation>
    <scope>NUCLEOTIDE SEQUENCE</scope>
    <source>
        <strain evidence="13">Sampled in the wild</strain>
    </source>
</reference>
<keyword evidence="6 11" id="KW-0694">RNA-binding</keyword>
<evidence type="ECO:0000256" key="7">
    <source>
        <dbReference type="ARBA" id="ARBA00022946"/>
    </source>
</evidence>
<dbReference type="PANTHER" id="PTHR22808">
    <property type="entry name" value="NCL1 YEAST -RELATED NOL1/NOP2/FMU SUN DOMAIN-CONTAINING"/>
    <property type="match status" value="1"/>
</dbReference>
<keyword evidence="3 11" id="KW-0489">Methyltransferase</keyword>
<dbReference type="GO" id="GO:0005762">
    <property type="term" value="C:mitochondrial large ribosomal subunit"/>
    <property type="evidence" value="ECO:0007669"/>
    <property type="project" value="TreeGrafter"/>
</dbReference>
<feature type="binding site" evidence="11">
    <location>
        <position position="379"/>
    </location>
    <ligand>
        <name>S-adenosyl-L-methionine</name>
        <dbReference type="ChEBI" id="CHEBI:59789"/>
    </ligand>
</feature>
<gene>
    <name evidence="13" type="ORF">J437_LFUL005491</name>
</gene>
<keyword evidence="4 11" id="KW-0808">Transferase</keyword>
<dbReference type="InterPro" id="IPR001678">
    <property type="entry name" value="MeTrfase_RsmB-F_NOP2_dom"/>
</dbReference>
<feature type="binding site" evidence="11">
    <location>
        <begin position="300"/>
        <end position="306"/>
    </location>
    <ligand>
        <name>S-adenosyl-L-methionine</name>
        <dbReference type="ChEBI" id="CHEBI:59789"/>
    </ligand>
</feature>
<dbReference type="InterPro" id="IPR023267">
    <property type="entry name" value="RCMT"/>
</dbReference>
<protein>
    <recommendedName>
        <fullName evidence="9">NOL1/NOP2/Sun domain family member 4</fullName>
    </recommendedName>
</protein>
<dbReference type="Pfam" id="PF01189">
    <property type="entry name" value="Methyltr_RsmB-F"/>
    <property type="match status" value="1"/>
</dbReference>
<keyword evidence="8" id="KW-0496">Mitochondrion</keyword>
<dbReference type="Gene3D" id="3.40.50.150">
    <property type="entry name" value="Vaccinia Virus protein VP39"/>
    <property type="match status" value="1"/>
</dbReference>
<feature type="active site" description="Nucleophile" evidence="11">
    <location>
        <position position="450"/>
    </location>
</feature>
<proteinExistence type="inferred from homology"/>
<keyword evidence="7" id="KW-0809">Transit peptide</keyword>
<dbReference type="FunFam" id="3.40.50.150:FF:000055">
    <property type="entry name" value="5-methylcytosine rRNA methyltransferase NSUN4"/>
    <property type="match status" value="1"/>
</dbReference>
<dbReference type="GO" id="GO:0008173">
    <property type="term" value="F:RNA methyltransferase activity"/>
    <property type="evidence" value="ECO:0007669"/>
    <property type="project" value="InterPro"/>
</dbReference>
<comment type="catalytic activity">
    <reaction evidence="10">
        <text>a cytidine in rRNA + S-adenosyl-L-methionine = a 5-methylcytidine in rRNA + S-adenosyl-L-homocysteine + H(+)</text>
        <dbReference type="Rhea" id="RHEA:61484"/>
        <dbReference type="Rhea" id="RHEA-COMP:15836"/>
        <dbReference type="Rhea" id="RHEA-COMP:15837"/>
        <dbReference type="ChEBI" id="CHEBI:15378"/>
        <dbReference type="ChEBI" id="CHEBI:57856"/>
        <dbReference type="ChEBI" id="CHEBI:59789"/>
        <dbReference type="ChEBI" id="CHEBI:74483"/>
        <dbReference type="ChEBI" id="CHEBI:82748"/>
    </reaction>
</comment>
<evidence type="ECO:0000256" key="11">
    <source>
        <dbReference type="PROSITE-ProRule" id="PRU01023"/>
    </source>
</evidence>